<name>A0A0F9C6Q9_9ZZZZ</name>
<reference evidence="1" key="1">
    <citation type="journal article" date="2015" name="Nature">
        <title>Complex archaea that bridge the gap between prokaryotes and eukaryotes.</title>
        <authorList>
            <person name="Spang A."/>
            <person name="Saw J.H."/>
            <person name="Jorgensen S.L."/>
            <person name="Zaremba-Niedzwiedzka K."/>
            <person name="Martijn J."/>
            <person name="Lind A.E."/>
            <person name="van Eijk R."/>
            <person name="Schleper C."/>
            <person name="Guy L."/>
            <person name="Ettema T.J."/>
        </authorList>
    </citation>
    <scope>NUCLEOTIDE SEQUENCE</scope>
</reference>
<dbReference type="PRINTS" id="PR00377">
    <property type="entry name" value="IMPHPHTASES"/>
</dbReference>
<dbReference type="Gene3D" id="3.30.540.10">
    <property type="entry name" value="Fructose-1,6-Bisphosphatase, subunit A, domain 1"/>
    <property type="match status" value="1"/>
</dbReference>
<gene>
    <name evidence="1" type="ORF">LCGC14_2359990</name>
</gene>
<dbReference type="InterPro" id="IPR000760">
    <property type="entry name" value="Inositol_monophosphatase-like"/>
</dbReference>
<sequence length="76" mass="8269">MGGLDQYLDTAVRAARKGAEVLSRDLGGLREGDIGSKDSFDFVTRVDLESEEAVISEIKKAHPAHRILAEETLKDA</sequence>
<comment type="caution">
    <text evidence="1">The sequence shown here is derived from an EMBL/GenBank/DDBJ whole genome shotgun (WGS) entry which is preliminary data.</text>
</comment>
<organism evidence="1">
    <name type="scientific">marine sediment metagenome</name>
    <dbReference type="NCBI Taxonomy" id="412755"/>
    <lineage>
        <taxon>unclassified sequences</taxon>
        <taxon>metagenomes</taxon>
        <taxon>ecological metagenomes</taxon>
    </lineage>
</organism>
<proteinExistence type="predicted"/>
<accession>A0A0F9C6Q9</accession>
<dbReference type="AlphaFoldDB" id="A0A0F9C6Q9"/>
<protein>
    <recommendedName>
        <fullName evidence="2">Inositol monophosphatase</fullName>
    </recommendedName>
</protein>
<dbReference type="SUPFAM" id="SSF56655">
    <property type="entry name" value="Carbohydrate phosphatase"/>
    <property type="match status" value="1"/>
</dbReference>
<dbReference type="EMBL" id="LAZR01034544">
    <property type="protein sequence ID" value="KKL45008.1"/>
    <property type="molecule type" value="Genomic_DNA"/>
</dbReference>
<evidence type="ECO:0000313" key="1">
    <source>
        <dbReference type="EMBL" id="KKL45008.1"/>
    </source>
</evidence>
<feature type="non-terminal residue" evidence="1">
    <location>
        <position position="76"/>
    </location>
</feature>
<evidence type="ECO:0008006" key="2">
    <source>
        <dbReference type="Google" id="ProtNLM"/>
    </source>
</evidence>
<dbReference type="Pfam" id="PF00459">
    <property type="entry name" value="Inositol_P"/>
    <property type="match status" value="1"/>
</dbReference>